<evidence type="ECO:0000256" key="2">
    <source>
        <dbReference type="ARBA" id="ARBA00003921"/>
    </source>
</evidence>
<keyword evidence="10 16" id="KW-0133">Cell shape</keyword>
<evidence type="ECO:0000256" key="7">
    <source>
        <dbReference type="ARBA" id="ARBA00022630"/>
    </source>
</evidence>
<evidence type="ECO:0000256" key="14">
    <source>
        <dbReference type="ARBA" id="ARBA00023316"/>
    </source>
</evidence>
<dbReference type="AlphaFoldDB" id="A0AAE3ADM7"/>
<dbReference type="HAMAP" id="MF_00037">
    <property type="entry name" value="MurB"/>
    <property type="match status" value="1"/>
</dbReference>
<dbReference type="InterPro" id="IPR016167">
    <property type="entry name" value="FAD-bd_PCMH_sub1"/>
</dbReference>
<keyword evidence="11 16" id="KW-0573">Peptidoglycan synthesis</keyword>
<dbReference type="GO" id="GO:0071555">
    <property type="term" value="P:cell wall organization"/>
    <property type="evidence" value="ECO:0007669"/>
    <property type="project" value="UniProtKB-KW"/>
</dbReference>
<keyword evidence="13 16" id="KW-0131">Cell cycle</keyword>
<proteinExistence type="inferred from homology"/>
<evidence type="ECO:0000256" key="4">
    <source>
        <dbReference type="ARBA" id="ARBA00004752"/>
    </source>
</evidence>
<dbReference type="SUPFAM" id="SSF56176">
    <property type="entry name" value="FAD-binding/transporter-associated domain-like"/>
    <property type="match status" value="1"/>
</dbReference>
<evidence type="ECO:0000313" key="18">
    <source>
        <dbReference type="EMBL" id="MCC2129163.1"/>
    </source>
</evidence>
<comment type="function">
    <text evidence="2 16">Cell wall formation.</text>
</comment>
<keyword evidence="12 16" id="KW-0560">Oxidoreductase</keyword>
<keyword evidence="19" id="KW-1185">Reference proteome</keyword>
<dbReference type="InterPro" id="IPR016166">
    <property type="entry name" value="FAD-bd_PCMH"/>
</dbReference>
<sequence length="304" mass="33452">MQWYERLDEKIRDYLPDMTVERDVPMSRHTSFRIGGPARRMAFPESREQLVILLGLAEECGIRPFLLGRGTNLLVSDRGLDTLVIKTAERMTSIRRLDDVTLEADVGVLLSRLAVYAQQAGLAGLEFAHGIPGSLGGAVCMNAGAYGGEMRQVVTEVTALYPDGIRRFTGDQAEFAYRHSRFLEDGAVVLGAVVRLTPDDPAAIRQRMDDLMARRRASQPLEWPSAGSTFKRPEGYYAGTLIDQTGLKGLTVGGAQVSEKHAGFVINTGSATCADVRELIRRVQEAVYKAHGVRLEPEVRFVGE</sequence>
<dbReference type="EMBL" id="JAJEPW010000014">
    <property type="protein sequence ID" value="MCC2129163.1"/>
    <property type="molecule type" value="Genomic_DNA"/>
</dbReference>
<dbReference type="GO" id="GO:0051301">
    <property type="term" value="P:cell division"/>
    <property type="evidence" value="ECO:0007669"/>
    <property type="project" value="UniProtKB-KW"/>
</dbReference>
<evidence type="ECO:0000256" key="5">
    <source>
        <dbReference type="ARBA" id="ARBA00022490"/>
    </source>
</evidence>
<evidence type="ECO:0000256" key="15">
    <source>
        <dbReference type="ARBA" id="ARBA00048914"/>
    </source>
</evidence>
<dbReference type="RefSeq" id="WP_302928459.1">
    <property type="nucleotide sequence ID" value="NZ_JAJEPW010000014.1"/>
</dbReference>
<evidence type="ECO:0000256" key="16">
    <source>
        <dbReference type="HAMAP-Rule" id="MF_00037"/>
    </source>
</evidence>
<dbReference type="SUPFAM" id="SSF56194">
    <property type="entry name" value="Uridine diphospho-N-Acetylenolpyruvylglucosamine reductase, MurB, C-terminal domain"/>
    <property type="match status" value="1"/>
</dbReference>
<dbReference type="PANTHER" id="PTHR21071:SF4">
    <property type="entry name" value="UDP-N-ACETYLENOLPYRUVOYLGLUCOSAMINE REDUCTASE"/>
    <property type="match status" value="1"/>
</dbReference>
<comment type="subcellular location">
    <subcellularLocation>
        <location evidence="3 16">Cytoplasm</location>
    </subcellularLocation>
</comment>
<dbReference type="GO" id="GO:0005829">
    <property type="term" value="C:cytosol"/>
    <property type="evidence" value="ECO:0007669"/>
    <property type="project" value="TreeGrafter"/>
</dbReference>
<dbReference type="GO" id="GO:0071949">
    <property type="term" value="F:FAD binding"/>
    <property type="evidence" value="ECO:0007669"/>
    <property type="project" value="InterPro"/>
</dbReference>
<evidence type="ECO:0000256" key="8">
    <source>
        <dbReference type="ARBA" id="ARBA00022827"/>
    </source>
</evidence>
<dbReference type="InterPro" id="IPR016169">
    <property type="entry name" value="FAD-bd_PCMH_sub2"/>
</dbReference>
<evidence type="ECO:0000256" key="9">
    <source>
        <dbReference type="ARBA" id="ARBA00022857"/>
    </source>
</evidence>
<dbReference type="Gene3D" id="3.30.43.10">
    <property type="entry name" value="Uridine Diphospho-n-acetylenolpyruvylglucosamine Reductase, domain 2"/>
    <property type="match status" value="1"/>
</dbReference>
<comment type="catalytic activity">
    <reaction evidence="15 16">
        <text>UDP-N-acetyl-alpha-D-muramate + NADP(+) = UDP-N-acetyl-3-O-(1-carboxyvinyl)-alpha-D-glucosamine + NADPH + H(+)</text>
        <dbReference type="Rhea" id="RHEA:12248"/>
        <dbReference type="ChEBI" id="CHEBI:15378"/>
        <dbReference type="ChEBI" id="CHEBI:57783"/>
        <dbReference type="ChEBI" id="CHEBI:58349"/>
        <dbReference type="ChEBI" id="CHEBI:68483"/>
        <dbReference type="ChEBI" id="CHEBI:70757"/>
        <dbReference type="EC" id="1.3.1.98"/>
    </reaction>
</comment>
<evidence type="ECO:0000256" key="6">
    <source>
        <dbReference type="ARBA" id="ARBA00022618"/>
    </source>
</evidence>
<name>A0AAE3ADM7_9FIRM</name>
<dbReference type="InterPro" id="IPR006094">
    <property type="entry name" value="Oxid_FAD_bind_N"/>
</dbReference>
<dbReference type="NCBIfam" id="TIGR00179">
    <property type="entry name" value="murB"/>
    <property type="match status" value="1"/>
</dbReference>
<feature type="active site" description="Proton donor" evidence="16">
    <location>
        <position position="228"/>
    </location>
</feature>
<keyword evidence="8 16" id="KW-0274">FAD</keyword>
<keyword evidence="6 16" id="KW-0132">Cell division</keyword>
<dbReference type="NCBIfam" id="NF010480">
    <property type="entry name" value="PRK13905.1"/>
    <property type="match status" value="1"/>
</dbReference>
<feature type="domain" description="FAD-binding PCMH-type" evidence="17">
    <location>
        <begin position="33"/>
        <end position="199"/>
    </location>
</feature>
<gene>
    <name evidence="16 18" type="primary">murB</name>
    <name evidence="18" type="ORF">LKD37_06470</name>
</gene>
<protein>
    <recommendedName>
        <fullName evidence="16">UDP-N-acetylenolpyruvoylglucosamine reductase</fullName>
        <ecNumber evidence="16">1.3.1.98</ecNumber>
    </recommendedName>
    <alternativeName>
        <fullName evidence="16">UDP-N-acetylmuramate dehydrogenase</fullName>
    </alternativeName>
</protein>
<dbReference type="Gene3D" id="3.90.78.10">
    <property type="entry name" value="UDP-N-acetylenolpyruvoylglucosamine reductase, C-terminal domain"/>
    <property type="match status" value="1"/>
</dbReference>
<evidence type="ECO:0000256" key="13">
    <source>
        <dbReference type="ARBA" id="ARBA00023306"/>
    </source>
</evidence>
<evidence type="ECO:0000256" key="10">
    <source>
        <dbReference type="ARBA" id="ARBA00022960"/>
    </source>
</evidence>
<dbReference type="EC" id="1.3.1.98" evidence="16"/>
<dbReference type="Gene3D" id="3.30.465.10">
    <property type="match status" value="1"/>
</dbReference>
<accession>A0AAE3ADM7</accession>
<comment type="cofactor">
    <cofactor evidence="1 16">
        <name>FAD</name>
        <dbReference type="ChEBI" id="CHEBI:57692"/>
    </cofactor>
</comment>
<organism evidence="18 19">
    <name type="scientific">Brotocaccenecus cirricatena</name>
    <dbReference type="NCBI Taxonomy" id="3064195"/>
    <lineage>
        <taxon>Bacteria</taxon>
        <taxon>Bacillati</taxon>
        <taxon>Bacillota</taxon>
        <taxon>Clostridia</taxon>
        <taxon>Eubacteriales</taxon>
        <taxon>Oscillospiraceae</taxon>
        <taxon>Brotocaccenecus</taxon>
    </lineage>
</organism>
<evidence type="ECO:0000256" key="11">
    <source>
        <dbReference type="ARBA" id="ARBA00022984"/>
    </source>
</evidence>
<dbReference type="InterPro" id="IPR011601">
    <property type="entry name" value="MurB_C"/>
</dbReference>
<keyword evidence="7 16" id="KW-0285">Flavoprotein</keyword>
<dbReference type="InterPro" id="IPR036318">
    <property type="entry name" value="FAD-bd_PCMH-like_sf"/>
</dbReference>
<dbReference type="PANTHER" id="PTHR21071">
    <property type="entry name" value="UDP-N-ACETYLENOLPYRUVOYLGLUCOSAMINE REDUCTASE"/>
    <property type="match status" value="1"/>
</dbReference>
<dbReference type="InterPro" id="IPR036635">
    <property type="entry name" value="MurB_C_sf"/>
</dbReference>
<dbReference type="Proteomes" id="UP001199319">
    <property type="component" value="Unassembled WGS sequence"/>
</dbReference>
<evidence type="ECO:0000259" key="17">
    <source>
        <dbReference type="PROSITE" id="PS51387"/>
    </source>
</evidence>
<keyword evidence="5 16" id="KW-0963">Cytoplasm</keyword>
<dbReference type="GO" id="GO:0008762">
    <property type="term" value="F:UDP-N-acetylmuramate dehydrogenase activity"/>
    <property type="evidence" value="ECO:0007669"/>
    <property type="project" value="UniProtKB-UniRule"/>
</dbReference>
<dbReference type="GO" id="GO:0008360">
    <property type="term" value="P:regulation of cell shape"/>
    <property type="evidence" value="ECO:0007669"/>
    <property type="project" value="UniProtKB-KW"/>
</dbReference>
<feature type="active site" evidence="16">
    <location>
        <position position="178"/>
    </location>
</feature>
<dbReference type="GO" id="GO:0009252">
    <property type="term" value="P:peptidoglycan biosynthetic process"/>
    <property type="evidence" value="ECO:0007669"/>
    <property type="project" value="UniProtKB-UniRule"/>
</dbReference>
<dbReference type="PROSITE" id="PS51387">
    <property type="entry name" value="FAD_PCMH"/>
    <property type="match status" value="1"/>
</dbReference>
<dbReference type="InterPro" id="IPR003170">
    <property type="entry name" value="MurB"/>
</dbReference>
<comment type="caution">
    <text evidence="18">The sequence shown here is derived from an EMBL/GenBank/DDBJ whole genome shotgun (WGS) entry which is preliminary data.</text>
</comment>
<comment type="similarity">
    <text evidence="16">Belongs to the MurB family.</text>
</comment>
<feature type="active site" evidence="16">
    <location>
        <position position="298"/>
    </location>
</feature>
<keyword evidence="9 16" id="KW-0521">NADP</keyword>
<reference evidence="18" key="1">
    <citation type="submission" date="2021-10" db="EMBL/GenBank/DDBJ databases">
        <title>Anaerobic single-cell dispensing facilitates the cultivation of human gut bacteria.</title>
        <authorList>
            <person name="Afrizal A."/>
        </authorList>
    </citation>
    <scope>NUCLEOTIDE SEQUENCE</scope>
    <source>
        <strain evidence="18">CLA-AA-H272</strain>
    </source>
</reference>
<dbReference type="Pfam" id="PF01565">
    <property type="entry name" value="FAD_binding_4"/>
    <property type="match status" value="1"/>
</dbReference>
<evidence type="ECO:0000256" key="3">
    <source>
        <dbReference type="ARBA" id="ARBA00004496"/>
    </source>
</evidence>
<evidence type="ECO:0000313" key="19">
    <source>
        <dbReference type="Proteomes" id="UP001199319"/>
    </source>
</evidence>
<dbReference type="Pfam" id="PF02873">
    <property type="entry name" value="MurB_C"/>
    <property type="match status" value="1"/>
</dbReference>
<evidence type="ECO:0000256" key="12">
    <source>
        <dbReference type="ARBA" id="ARBA00023002"/>
    </source>
</evidence>
<comment type="pathway">
    <text evidence="4 16">Cell wall biogenesis; peptidoglycan biosynthesis.</text>
</comment>
<keyword evidence="14 16" id="KW-0961">Cell wall biogenesis/degradation</keyword>
<evidence type="ECO:0000256" key="1">
    <source>
        <dbReference type="ARBA" id="ARBA00001974"/>
    </source>
</evidence>